<feature type="binding site" evidence="6">
    <location>
        <begin position="132"/>
        <end position="133"/>
    </location>
    <ligand>
        <name>S-adenosyl-L-methionine</name>
        <dbReference type="ChEBI" id="CHEBI:59789"/>
    </ligand>
</feature>
<keyword evidence="4 6" id="KW-0808">Transferase</keyword>
<keyword evidence="8" id="KW-1185">Reference proteome</keyword>
<sequence length="220" mass="24363">MHFQAFSEQVSAGGAVVGYRPDPAAVAGLFDYFTELRRRAAKVNLISKEMADEELVDKHFVDSLALAGVLGDPAAALLDVGSGAGFPGLVCKLVEPRRPVRLMEPRLKRVSFLRQVIRSQGLDDIDVLACRLEPGAPVDGEAAYRWVVSRAVTSISDFLTRCSSFRRPDCRIVCMKGPRYKEELAAVATLPEPWHLEQRHEYRLPVSGAERVLLVFRTAQ</sequence>
<dbReference type="HAMAP" id="MF_00074">
    <property type="entry name" value="16SrRNA_methyltr_G"/>
    <property type="match status" value="1"/>
</dbReference>
<dbReference type="PIRSF" id="PIRSF003078">
    <property type="entry name" value="GidB"/>
    <property type="match status" value="1"/>
</dbReference>
<evidence type="ECO:0000256" key="2">
    <source>
        <dbReference type="ARBA" id="ARBA00022552"/>
    </source>
</evidence>
<dbReference type="NCBIfam" id="TIGR00138">
    <property type="entry name" value="rsmG_gidB"/>
    <property type="match status" value="1"/>
</dbReference>
<evidence type="ECO:0000256" key="4">
    <source>
        <dbReference type="ARBA" id="ARBA00022679"/>
    </source>
</evidence>
<comment type="function">
    <text evidence="6">Specifically methylates the N7 position of a guanine in 16S rRNA.</text>
</comment>
<evidence type="ECO:0000313" key="8">
    <source>
        <dbReference type="Proteomes" id="UP000184139"/>
    </source>
</evidence>
<comment type="similarity">
    <text evidence="6">Belongs to the methyltransferase superfamily. RNA methyltransferase RsmG family.</text>
</comment>
<proteinExistence type="inferred from homology"/>
<protein>
    <recommendedName>
        <fullName evidence="6">Ribosomal RNA small subunit methyltransferase G</fullName>
        <ecNumber evidence="6">2.1.1.-</ecNumber>
    </recommendedName>
    <alternativeName>
        <fullName evidence="6">16S rRNA 7-methylguanosine methyltransferase</fullName>
        <shortName evidence="6">16S rRNA m7G methyltransferase</shortName>
    </alternativeName>
</protein>
<reference evidence="7 8" key="1">
    <citation type="submission" date="2016-11" db="EMBL/GenBank/DDBJ databases">
        <authorList>
            <person name="Jaros S."/>
            <person name="Januszkiewicz K."/>
            <person name="Wedrychowicz H."/>
        </authorList>
    </citation>
    <scope>NUCLEOTIDE SEQUENCE [LARGE SCALE GENOMIC DNA]</scope>
    <source>
        <strain evidence="7 8">DSM 9705</strain>
    </source>
</reference>
<gene>
    <name evidence="6" type="primary">rsmG</name>
    <name evidence="7" type="ORF">SAMN02745124_03003</name>
</gene>
<dbReference type="SUPFAM" id="SSF53335">
    <property type="entry name" value="S-adenosyl-L-methionine-dependent methyltransferases"/>
    <property type="match status" value="1"/>
</dbReference>
<dbReference type="InterPro" id="IPR029063">
    <property type="entry name" value="SAM-dependent_MTases_sf"/>
</dbReference>
<keyword evidence="3 6" id="KW-0489">Methyltransferase</keyword>
<dbReference type="Pfam" id="PF02527">
    <property type="entry name" value="GidB"/>
    <property type="match status" value="1"/>
</dbReference>
<evidence type="ECO:0000256" key="1">
    <source>
        <dbReference type="ARBA" id="ARBA00022490"/>
    </source>
</evidence>
<dbReference type="OrthoDB" id="9808773at2"/>
<evidence type="ECO:0000313" key="7">
    <source>
        <dbReference type="EMBL" id="SHH98051.1"/>
    </source>
</evidence>
<feature type="binding site" evidence="6">
    <location>
        <position position="81"/>
    </location>
    <ligand>
        <name>S-adenosyl-L-methionine</name>
        <dbReference type="ChEBI" id="CHEBI:59789"/>
    </ligand>
</feature>
<dbReference type="InterPro" id="IPR003682">
    <property type="entry name" value="rRNA_ssu_MeTfrase_G"/>
</dbReference>
<feature type="binding site" evidence="6">
    <location>
        <position position="86"/>
    </location>
    <ligand>
        <name>S-adenosyl-L-methionine</name>
        <dbReference type="ChEBI" id="CHEBI:59789"/>
    </ligand>
</feature>
<dbReference type="STRING" id="1121409.SAMN02745124_03003"/>
<dbReference type="GO" id="GO:0070043">
    <property type="term" value="F:rRNA (guanine-N7-)-methyltransferase activity"/>
    <property type="evidence" value="ECO:0007669"/>
    <property type="project" value="UniProtKB-UniRule"/>
</dbReference>
<dbReference type="PANTHER" id="PTHR31760:SF0">
    <property type="entry name" value="S-ADENOSYL-L-METHIONINE-DEPENDENT METHYLTRANSFERASES SUPERFAMILY PROTEIN"/>
    <property type="match status" value="1"/>
</dbReference>
<comment type="caution">
    <text evidence="6">Lacks conserved residue(s) required for the propagation of feature annotation.</text>
</comment>
<dbReference type="AlphaFoldDB" id="A0A1M5XE09"/>
<accession>A0A1M5XE09</accession>
<feature type="binding site" evidence="6">
    <location>
        <position position="150"/>
    </location>
    <ligand>
        <name>S-adenosyl-L-methionine</name>
        <dbReference type="ChEBI" id="CHEBI:59789"/>
    </ligand>
</feature>
<keyword evidence="5 6" id="KW-0949">S-adenosyl-L-methionine</keyword>
<keyword evidence="2 6" id="KW-0698">rRNA processing</keyword>
<dbReference type="EC" id="2.1.1.-" evidence="6"/>
<evidence type="ECO:0000256" key="6">
    <source>
        <dbReference type="HAMAP-Rule" id="MF_00074"/>
    </source>
</evidence>
<evidence type="ECO:0000256" key="5">
    <source>
        <dbReference type="ARBA" id="ARBA00022691"/>
    </source>
</evidence>
<evidence type="ECO:0000256" key="3">
    <source>
        <dbReference type="ARBA" id="ARBA00022603"/>
    </source>
</evidence>
<dbReference type="GO" id="GO:0005829">
    <property type="term" value="C:cytosol"/>
    <property type="evidence" value="ECO:0007669"/>
    <property type="project" value="TreeGrafter"/>
</dbReference>
<dbReference type="RefSeq" id="WP_073377395.1">
    <property type="nucleotide sequence ID" value="NZ_FQXS01000019.1"/>
</dbReference>
<keyword evidence="1 6" id="KW-0963">Cytoplasm</keyword>
<dbReference type="Gene3D" id="3.40.50.150">
    <property type="entry name" value="Vaccinia Virus protein VP39"/>
    <property type="match status" value="1"/>
</dbReference>
<name>A0A1M5XE09_9BACT</name>
<dbReference type="EMBL" id="FQXS01000019">
    <property type="protein sequence ID" value="SHH98051.1"/>
    <property type="molecule type" value="Genomic_DNA"/>
</dbReference>
<organism evidence="7 8">
    <name type="scientific">Desulfofustis glycolicus DSM 9705</name>
    <dbReference type="NCBI Taxonomy" id="1121409"/>
    <lineage>
        <taxon>Bacteria</taxon>
        <taxon>Pseudomonadati</taxon>
        <taxon>Thermodesulfobacteriota</taxon>
        <taxon>Desulfobulbia</taxon>
        <taxon>Desulfobulbales</taxon>
        <taxon>Desulfocapsaceae</taxon>
        <taxon>Desulfofustis</taxon>
    </lineage>
</organism>
<comment type="subcellular location">
    <subcellularLocation>
        <location evidence="6">Cytoplasm</location>
    </subcellularLocation>
</comment>
<dbReference type="PANTHER" id="PTHR31760">
    <property type="entry name" value="S-ADENOSYL-L-METHIONINE-DEPENDENT METHYLTRANSFERASES SUPERFAMILY PROTEIN"/>
    <property type="match status" value="1"/>
</dbReference>
<dbReference type="Proteomes" id="UP000184139">
    <property type="component" value="Unassembled WGS sequence"/>
</dbReference>